<feature type="compositionally biased region" description="Polar residues" evidence="5">
    <location>
        <begin position="13"/>
        <end position="23"/>
    </location>
</feature>
<evidence type="ECO:0000256" key="2">
    <source>
        <dbReference type="ARBA" id="ARBA00022630"/>
    </source>
</evidence>
<sequence length="615" mass="68345">MANSSDTHKESNSADVASQTHAATQEIHDGSGLTPQPTSSCSHHGRPLPPSWVALYPKPKGTPTKRLRIVTIGAGLSALGFAYQLQHAYGLTEGGSGGLTDGEEASEAFAEHCIYEANSDIGGTWLVNTYPGVACDFPAHVYTFPFEPNPNWSSYYASGPEIQAYIKRTVAKYHLDRDVKLQHRVEHARFDEAEGRWYLKIRRGLEHGLVDDVCDVLVSATGFLSRWCWPSIPGLVDDYKGHRVHTAAWKDAGEFDYAGKRIGVIGNGSSAIQVLPQLAPQAGHLINFIRNPSWITPGFGSVAIQHADNYLYTEEEKQAFARDPEKLKQYRKSIQAGANGAFGLFEKGGKAQEDAQRATAELMLARLGGDEELARRMIPSFDIGCRRASPGPGYLEAFTRDNVDLVTQPIERVTSSGIRTTDGNEFELDAIVCATGFDVSYRPPWPLVGRWGVALDEHWKDEPYAYLGLMAAGFPNLFMFAGPNSPIGHGGLMPTLQWAAEWMCKWIKKMAEEDIKFVDPKPEVVEELNAYGDEIMQTLVWSGGCRSWYKNHRVDGRVTAVWPGSGLSYYEMTHTLRPEDFEIVYRSKNRFRFMGNGRTKMEYSSGADLAFYVYK</sequence>
<keyword evidence="2" id="KW-0285">Flavoprotein</keyword>
<dbReference type="Gene3D" id="3.50.50.60">
    <property type="entry name" value="FAD/NAD(P)-binding domain"/>
    <property type="match status" value="2"/>
</dbReference>
<proteinExistence type="inferred from homology"/>
<dbReference type="InterPro" id="IPR051209">
    <property type="entry name" value="FAD-bind_Monooxygenase_sf"/>
</dbReference>
<evidence type="ECO:0000256" key="4">
    <source>
        <dbReference type="ARBA" id="ARBA00023002"/>
    </source>
</evidence>
<evidence type="ECO:0000313" key="7">
    <source>
        <dbReference type="Proteomes" id="UP000241462"/>
    </source>
</evidence>
<dbReference type="OrthoDB" id="74360at2759"/>
<protein>
    <submittedName>
        <fullName evidence="6">Uncharacterized protein</fullName>
    </submittedName>
</protein>
<dbReference type="InParanoid" id="A0A2T3A576"/>
<dbReference type="InterPro" id="IPR036188">
    <property type="entry name" value="FAD/NAD-bd_sf"/>
</dbReference>
<accession>A0A2T3A576</accession>
<dbReference type="InterPro" id="IPR020946">
    <property type="entry name" value="Flavin_mOase-like"/>
</dbReference>
<feature type="compositionally biased region" description="Basic and acidic residues" evidence="5">
    <location>
        <begin position="1"/>
        <end position="12"/>
    </location>
</feature>
<reference evidence="6 7" key="1">
    <citation type="journal article" date="2018" name="Mycol. Prog.">
        <title>Coniella lustricola, a new species from submerged detritus.</title>
        <authorList>
            <person name="Raudabaugh D.B."/>
            <person name="Iturriaga T."/>
            <person name="Carver A."/>
            <person name="Mondo S."/>
            <person name="Pangilinan J."/>
            <person name="Lipzen A."/>
            <person name="He G."/>
            <person name="Amirebrahimi M."/>
            <person name="Grigoriev I.V."/>
            <person name="Miller A.N."/>
        </authorList>
    </citation>
    <scope>NUCLEOTIDE SEQUENCE [LARGE SCALE GENOMIC DNA]</scope>
    <source>
        <strain evidence="6 7">B22-T-1</strain>
    </source>
</reference>
<evidence type="ECO:0000256" key="3">
    <source>
        <dbReference type="ARBA" id="ARBA00022827"/>
    </source>
</evidence>
<feature type="region of interest" description="Disordered" evidence="5">
    <location>
        <begin position="1"/>
        <end position="46"/>
    </location>
</feature>
<keyword evidence="7" id="KW-1185">Reference proteome</keyword>
<dbReference type="Pfam" id="PF00743">
    <property type="entry name" value="FMO-like"/>
    <property type="match status" value="1"/>
</dbReference>
<gene>
    <name evidence="6" type="ORF">BD289DRAFT_293034</name>
</gene>
<feature type="compositionally biased region" description="Polar residues" evidence="5">
    <location>
        <begin position="33"/>
        <end position="42"/>
    </location>
</feature>
<dbReference type="Proteomes" id="UP000241462">
    <property type="component" value="Unassembled WGS sequence"/>
</dbReference>
<evidence type="ECO:0000313" key="6">
    <source>
        <dbReference type="EMBL" id="PSR83016.1"/>
    </source>
</evidence>
<dbReference type="SUPFAM" id="SSF51905">
    <property type="entry name" value="FAD/NAD(P)-binding domain"/>
    <property type="match status" value="1"/>
</dbReference>
<keyword evidence="3" id="KW-0274">FAD</keyword>
<dbReference type="EMBL" id="KZ678466">
    <property type="protein sequence ID" value="PSR83016.1"/>
    <property type="molecule type" value="Genomic_DNA"/>
</dbReference>
<comment type="similarity">
    <text evidence="1">Belongs to the FAD-binding monooxygenase family.</text>
</comment>
<dbReference type="PANTHER" id="PTHR42877">
    <property type="entry name" value="L-ORNITHINE N(5)-MONOOXYGENASE-RELATED"/>
    <property type="match status" value="1"/>
</dbReference>
<dbReference type="AlphaFoldDB" id="A0A2T3A576"/>
<name>A0A2T3A576_9PEZI</name>
<evidence type="ECO:0000256" key="5">
    <source>
        <dbReference type="SAM" id="MobiDB-lite"/>
    </source>
</evidence>
<organism evidence="6 7">
    <name type="scientific">Coniella lustricola</name>
    <dbReference type="NCBI Taxonomy" id="2025994"/>
    <lineage>
        <taxon>Eukaryota</taxon>
        <taxon>Fungi</taxon>
        <taxon>Dikarya</taxon>
        <taxon>Ascomycota</taxon>
        <taxon>Pezizomycotina</taxon>
        <taxon>Sordariomycetes</taxon>
        <taxon>Sordariomycetidae</taxon>
        <taxon>Diaporthales</taxon>
        <taxon>Schizoparmaceae</taxon>
        <taxon>Coniella</taxon>
    </lineage>
</organism>
<dbReference type="PANTHER" id="PTHR42877:SF2">
    <property type="entry name" value="FAD_NAD(P)-BINDING DOMAIN-CONTAINING PROTEIN"/>
    <property type="match status" value="1"/>
</dbReference>
<evidence type="ECO:0000256" key="1">
    <source>
        <dbReference type="ARBA" id="ARBA00010139"/>
    </source>
</evidence>
<keyword evidence="4" id="KW-0560">Oxidoreductase</keyword>